<protein>
    <recommendedName>
        <fullName evidence="3">DUF3379 domain-containing protein</fullName>
    </recommendedName>
</protein>
<evidence type="ECO:0000313" key="2">
    <source>
        <dbReference type="EMBL" id="VAW56823.1"/>
    </source>
</evidence>
<dbReference type="Pfam" id="PF11859">
    <property type="entry name" value="DUF3379"/>
    <property type="match status" value="1"/>
</dbReference>
<keyword evidence="1" id="KW-0472">Membrane</keyword>
<reference evidence="2" key="1">
    <citation type="submission" date="2018-06" db="EMBL/GenBank/DDBJ databases">
        <authorList>
            <person name="Zhirakovskaya E."/>
        </authorList>
    </citation>
    <scope>NUCLEOTIDE SEQUENCE</scope>
</reference>
<feature type="transmembrane region" description="Helical" evidence="1">
    <location>
        <begin position="79"/>
        <end position="99"/>
    </location>
</feature>
<accession>A0A3B0WX08</accession>
<evidence type="ECO:0008006" key="3">
    <source>
        <dbReference type="Google" id="ProtNLM"/>
    </source>
</evidence>
<sequence length="234" mass="26609">MDDLEFRRQAYINPRSRNKDFMAHKSKCRDNQNFVDDLNRLDTELKYAMDVPVPDDLAARIQLNQTYNQYTSQHKQRKYWSLVASVALFIGLLFAYNLVFVQAPNKALGERVLSHVYHELDHLHEHKQQSLLQVNALLLDFGLSLDKMFGTVNYLGSCTIADTAGIHMVLTGETGPVTVLMLPGKNITDEYIFNDDRFNGLIMPIENGSVAVIGEKGESLKSLKQKLSQYLSLI</sequence>
<dbReference type="AlphaFoldDB" id="A0A3B0WX08"/>
<gene>
    <name evidence="2" type="ORF">MNBD_GAMMA07-1267</name>
</gene>
<organism evidence="2">
    <name type="scientific">hydrothermal vent metagenome</name>
    <dbReference type="NCBI Taxonomy" id="652676"/>
    <lineage>
        <taxon>unclassified sequences</taxon>
        <taxon>metagenomes</taxon>
        <taxon>ecological metagenomes</taxon>
    </lineage>
</organism>
<keyword evidence="1" id="KW-0812">Transmembrane</keyword>
<proteinExistence type="predicted"/>
<dbReference type="EMBL" id="UOFF01000285">
    <property type="protein sequence ID" value="VAW56823.1"/>
    <property type="molecule type" value="Genomic_DNA"/>
</dbReference>
<keyword evidence="1" id="KW-1133">Transmembrane helix</keyword>
<dbReference type="InterPro" id="IPR021806">
    <property type="entry name" value="DUF3379"/>
</dbReference>
<evidence type="ECO:0000256" key="1">
    <source>
        <dbReference type="SAM" id="Phobius"/>
    </source>
</evidence>
<name>A0A3B0WX08_9ZZZZ</name>